<feature type="domain" description="Sulfotransferase" evidence="2">
    <location>
        <begin position="212"/>
        <end position="346"/>
    </location>
</feature>
<evidence type="ECO:0000259" key="2">
    <source>
        <dbReference type="Pfam" id="PF00685"/>
    </source>
</evidence>
<dbReference type="Proteomes" id="UP000039865">
    <property type="component" value="Unassembled WGS sequence"/>
</dbReference>
<gene>
    <name evidence="3" type="primary">Contig17038.g18144</name>
    <name evidence="3" type="ORF">STYLEM_15129</name>
</gene>
<dbReference type="OrthoDB" id="5985073at2759"/>
<evidence type="ECO:0000256" key="1">
    <source>
        <dbReference type="ARBA" id="ARBA00010236"/>
    </source>
</evidence>
<dbReference type="GO" id="GO:0008146">
    <property type="term" value="F:sulfotransferase activity"/>
    <property type="evidence" value="ECO:0007669"/>
    <property type="project" value="InterPro"/>
</dbReference>
<dbReference type="PANTHER" id="PTHR45964:SF5">
    <property type="entry name" value="WSCD FAMILY MEMBER CG9164"/>
    <property type="match status" value="1"/>
</dbReference>
<proteinExistence type="inferred from homology"/>
<reference evidence="3 4" key="1">
    <citation type="submission" date="2014-06" db="EMBL/GenBank/DDBJ databases">
        <authorList>
            <person name="Swart Estienne"/>
        </authorList>
    </citation>
    <scope>NUCLEOTIDE SEQUENCE [LARGE SCALE GENOMIC DNA]</scope>
    <source>
        <strain evidence="3 4">130c</strain>
    </source>
</reference>
<sequence>MEVQTQEICPQMKSVILASIIKAQSIRGNKEGAYYLDFYREIETQDLPAQYIDIEIHIDAHLIDLIKNDEIFFSEDVTQFSAKKLEGYRRWSDLMRSTFKGYMLNDINVFQRKSAPTLNYKTILDIFLTKKNQINSYEIKAFEDYINKNGCGFLDELCKVPKVIYSSFMRSGSTFFRKYLECITGVATGTPYSNQIIVDFALAALGFKGEGHHKDEKTWFVKSHFPVQFRTPSSINVNKAIVCVRNPLDIIVSQLNLHLTLTHNKNIENDFLTELKNEWDWFIHSDIKTWFEFNDYWMKMAQAGANYYKSDKDNKEIQDIIPVYFFRFEDLITNPYQITKEVFQFVLGVNDIDGTYLDHRLRQVIGQGSSSNVLYKPRSGTINQNLHLYNDSQLAYIKNLCKEQLIYFGYENLSIDEKSAVKHYNLNTEFFDFGKLTEDDLKKSHSFLNSNKTQQEWCIKHKEALSKHEFEIEKPGQGFYSKLMDEETSQVFNSIRKNLRIARK</sequence>
<keyword evidence="4" id="KW-1185">Reference proteome</keyword>
<dbReference type="InterPro" id="IPR027417">
    <property type="entry name" value="P-loop_NTPase"/>
</dbReference>
<dbReference type="Pfam" id="PF00685">
    <property type="entry name" value="Sulfotransfer_1"/>
    <property type="match status" value="1"/>
</dbReference>
<dbReference type="Gene3D" id="3.40.50.300">
    <property type="entry name" value="P-loop containing nucleotide triphosphate hydrolases"/>
    <property type="match status" value="1"/>
</dbReference>
<dbReference type="InterPro" id="IPR000863">
    <property type="entry name" value="Sulfotransferase_dom"/>
</dbReference>
<dbReference type="InterPro" id="IPR051589">
    <property type="entry name" value="Sialate-O-sulfotransferase"/>
</dbReference>
<organism evidence="3 4">
    <name type="scientific">Stylonychia lemnae</name>
    <name type="common">Ciliate</name>
    <dbReference type="NCBI Taxonomy" id="5949"/>
    <lineage>
        <taxon>Eukaryota</taxon>
        <taxon>Sar</taxon>
        <taxon>Alveolata</taxon>
        <taxon>Ciliophora</taxon>
        <taxon>Intramacronucleata</taxon>
        <taxon>Spirotrichea</taxon>
        <taxon>Stichotrichia</taxon>
        <taxon>Sporadotrichida</taxon>
        <taxon>Oxytrichidae</taxon>
        <taxon>Stylonychinae</taxon>
        <taxon>Stylonychia</taxon>
    </lineage>
</organism>
<dbReference type="PANTHER" id="PTHR45964">
    <property type="entry name" value="WSCD FAMILY MEMBER CG9164"/>
    <property type="match status" value="1"/>
</dbReference>
<evidence type="ECO:0000313" key="3">
    <source>
        <dbReference type="EMBL" id="CDW86038.1"/>
    </source>
</evidence>
<name>A0A078AZ06_STYLE</name>
<dbReference type="InParanoid" id="A0A078AZ06"/>
<accession>A0A078AZ06</accession>
<dbReference type="AlphaFoldDB" id="A0A078AZ06"/>
<protein>
    <submittedName>
        <fullName evidence="3">Fbox domain containing protein</fullName>
    </submittedName>
</protein>
<comment type="similarity">
    <text evidence="1">Belongs to the WSCD family.</text>
</comment>
<evidence type="ECO:0000313" key="4">
    <source>
        <dbReference type="Proteomes" id="UP000039865"/>
    </source>
</evidence>
<dbReference type="EMBL" id="CCKQ01014288">
    <property type="protein sequence ID" value="CDW86038.1"/>
    <property type="molecule type" value="Genomic_DNA"/>
</dbReference>
<dbReference type="SUPFAM" id="SSF52540">
    <property type="entry name" value="P-loop containing nucleoside triphosphate hydrolases"/>
    <property type="match status" value="1"/>
</dbReference>